<dbReference type="KEGG" id="rom:EI983_01720"/>
<evidence type="ECO:0000313" key="1">
    <source>
        <dbReference type="EMBL" id="QGX97059.1"/>
    </source>
</evidence>
<reference evidence="2" key="1">
    <citation type="submission" date="2018-12" db="EMBL/GenBank/DDBJ databases">
        <title>Complete genome sequence of Roseovarius sp. MME-070.</title>
        <authorList>
            <person name="Nam Y.-D."/>
            <person name="Kang J."/>
            <person name="Chung W.-H."/>
            <person name="Park Y.S."/>
        </authorList>
    </citation>
    <scope>NUCLEOTIDE SEQUENCE [LARGE SCALE GENOMIC DNA]</scope>
    <source>
        <strain evidence="2">MME-070</strain>
    </source>
</reference>
<dbReference type="EMBL" id="CP034348">
    <property type="protein sequence ID" value="QGX97059.1"/>
    <property type="molecule type" value="Genomic_DNA"/>
</dbReference>
<dbReference type="AlphaFoldDB" id="A0A6I6IJR3"/>
<dbReference type="RefSeq" id="WP_157705564.1">
    <property type="nucleotide sequence ID" value="NZ_CP034348.1"/>
</dbReference>
<gene>
    <name evidence="1" type="ORF">EI983_01720</name>
</gene>
<evidence type="ECO:0000313" key="2">
    <source>
        <dbReference type="Proteomes" id="UP000428330"/>
    </source>
</evidence>
<sequence>MSSIATQLGQSYSDHPLRLTFLKWQCRVRQLNMREADGRPDDAIMPAVHLDGADEPLGHIITVMNKSPGYSVTPELEHMARKTHDPAQRRDAALKFLSASYYQKAAEFSDILTATFPPGSDGAATIRRAKSCRLVFEAYAQRFDLSCKVWKLAQHNLLYQATMAHNRLFNPALPPDTIVLGFEPDWSASSSDAPR</sequence>
<dbReference type="Proteomes" id="UP000428330">
    <property type="component" value="Chromosome"/>
</dbReference>
<organism evidence="1 2">
    <name type="scientific">Roseovarius faecimaris</name>
    <dbReference type="NCBI Taxonomy" id="2494550"/>
    <lineage>
        <taxon>Bacteria</taxon>
        <taxon>Pseudomonadati</taxon>
        <taxon>Pseudomonadota</taxon>
        <taxon>Alphaproteobacteria</taxon>
        <taxon>Rhodobacterales</taxon>
        <taxon>Roseobacteraceae</taxon>
        <taxon>Roseovarius</taxon>
    </lineage>
</organism>
<dbReference type="OrthoDB" id="7739199at2"/>
<name>A0A6I6IJR3_9RHOB</name>
<protein>
    <submittedName>
        <fullName evidence="1">Uncharacterized protein</fullName>
    </submittedName>
</protein>
<keyword evidence="2" id="KW-1185">Reference proteome</keyword>
<accession>A0A6I6IJR3</accession>
<proteinExistence type="predicted"/>